<dbReference type="VEuPathDB" id="FungiDB:MYCFIDRAFT_175395"/>
<gene>
    <name evidence="1" type="ORF">MYCFIDRAFT_175395</name>
</gene>
<evidence type="ECO:0000313" key="1">
    <source>
        <dbReference type="EMBL" id="EME81804.1"/>
    </source>
</evidence>
<protein>
    <submittedName>
        <fullName evidence="1">Uncharacterized protein</fullName>
    </submittedName>
</protein>
<reference evidence="1 2" key="1">
    <citation type="journal article" date="2012" name="PLoS Pathog.">
        <title>Diverse lifestyles and strategies of plant pathogenesis encoded in the genomes of eighteen Dothideomycetes fungi.</title>
        <authorList>
            <person name="Ohm R.A."/>
            <person name="Feau N."/>
            <person name="Henrissat B."/>
            <person name="Schoch C.L."/>
            <person name="Horwitz B.A."/>
            <person name="Barry K.W."/>
            <person name="Condon B.J."/>
            <person name="Copeland A.C."/>
            <person name="Dhillon B."/>
            <person name="Glaser F."/>
            <person name="Hesse C.N."/>
            <person name="Kosti I."/>
            <person name="LaButti K."/>
            <person name="Lindquist E.A."/>
            <person name="Lucas S."/>
            <person name="Salamov A.A."/>
            <person name="Bradshaw R.E."/>
            <person name="Ciuffetti L."/>
            <person name="Hamelin R.C."/>
            <person name="Kema G.H.J."/>
            <person name="Lawrence C."/>
            <person name="Scott J.A."/>
            <person name="Spatafora J.W."/>
            <person name="Turgeon B.G."/>
            <person name="de Wit P.J.G.M."/>
            <person name="Zhong S."/>
            <person name="Goodwin S.B."/>
            <person name="Grigoriev I.V."/>
        </authorList>
    </citation>
    <scope>NUCLEOTIDE SEQUENCE [LARGE SCALE GENOMIC DNA]</scope>
    <source>
        <strain evidence="1 2">CIRAD86</strain>
    </source>
</reference>
<dbReference type="KEGG" id="pfj:MYCFIDRAFT_175395"/>
<sequence>MLPNGIASALLLSRGYFVLRGGVWLAYSEQYRYNVFYLSEQAEGSRSLIRTSETLNLSRSPGGLHVERFPFCESFK</sequence>
<dbReference type="EMBL" id="KB446559">
    <property type="protein sequence ID" value="EME81804.1"/>
    <property type="molecule type" value="Genomic_DNA"/>
</dbReference>
<proteinExistence type="predicted"/>
<keyword evidence="2" id="KW-1185">Reference proteome</keyword>
<dbReference type="RefSeq" id="XP_007927360.1">
    <property type="nucleotide sequence ID" value="XM_007929169.1"/>
</dbReference>
<dbReference type="AlphaFoldDB" id="M2ZRZ0"/>
<organism evidence="1 2">
    <name type="scientific">Pseudocercospora fijiensis (strain CIRAD86)</name>
    <name type="common">Black leaf streak disease fungus</name>
    <name type="synonym">Mycosphaerella fijiensis</name>
    <dbReference type="NCBI Taxonomy" id="383855"/>
    <lineage>
        <taxon>Eukaryota</taxon>
        <taxon>Fungi</taxon>
        <taxon>Dikarya</taxon>
        <taxon>Ascomycota</taxon>
        <taxon>Pezizomycotina</taxon>
        <taxon>Dothideomycetes</taxon>
        <taxon>Dothideomycetidae</taxon>
        <taxon>Mycosphaerellales</taxon>
        <taxon>Mycosphaerellaceae</taxon>
        <taxon>Pseudocercospora</taxon>
    </lineage>
</organism>
<dbReference type="HOGENOM" id="CLU_2655554_0_0_1"/>
<dbReference type="GeneID" id="19333374"/>
<evidence type="ECO:0000313" key="2">
    <source>
        <dbReference type="Proteomes" id="UP000016932"/>
    </source>
</evidence>
<name>M2ZRZ0_PSEFD</name>
<dbReference type="Proteomes" id="UP000016932">
    <property type="component" value="Unassembled WGS sequence"/>
</dbReference>
<accession>M2ZRZ0</accession>